<dbReference type="Gene3D" id="3.30.70.20">
    <property type="match status" value="1"/>
</dbReference>
<dbReference type="SUPFAM" id="SSF54862">
    <property type="entry name" value="4Fe-4S ferredoxins"/>
    <property type="match status" value="1"/>
</dbReference>
<dbReference type="AlphaFoldDB" id="X1A9A2"/>
<reference evidence="2" key="1">
    <citation type="journal article" date="2014" name="Front. Microbiol.">
        <title>High frequency of phylogenetically diverse reductive dehalogenase-homologous genes in deep subseafloor sedimentary metagenomes.</title>
        <authorList>
            <person name="Kawai M."/>
            <person name="Futagami T."/>
            <person name="Toyoda A."/>
            <person name="Takaki Y."/>
            <person name="Nishi S."/>
            <person name="Hori S."/>
            <person name="Arai W."/>
            <person name="Tsubouchi T."/>
            <person name="Morono Y."/>
            <person name="Uchiyama I."/>
            <person name="Ito T."/>
            <person name="Fujiyama A."/>
            <person name="Inagaki F."/>
            <person name="Takami H."/>
        </authorList>
    </citation>
    <scope>NUCLEOTIDE SEQUENCE</scope>
    <source>
        <strain evidence="2">Expedition CK06-06</strain>
    </source>
</reference>
<name>X1A9A2_9ZZZZ</name>
<feature type="domain" description="4Fe-4S ferredoxin-type" evidence="1">
    <location>
        <begin position="8"/>
        <end position="37"/>
    </location>
</feature>
<feature type="non-terminal residue" evidence="2">
    <location>
        <position position="53"/>
    </location>
</feature>
<proteinExistence type="predicted"/>
<dbReference type="InterPro" id="IPR017896">
    <property type="entry name" value="4Fe4S_Fe-S-bd"/>
</dbReference>
<dbReference type="EMBL" id="BART01016216">
    <property type="protein sequence ID" value="GAG78930.1"/>
    <property type="molecule type" value="Genomic_DNA"/>
</dbReference>
<comment type="caution">
    <text evidence="2">The sequence shown here is derived from an EMBL/GenBank/DDBJ whole genome shotgun (WGS) entry which is preliminary data.</text>
</comment>
<sequence length="53" mass="6180">MMSEIENSIIKIDIDNCTKCKECVKDCVADLFYFEQEVLHIVESFEDRCIECG</sequence>
<organism evidence="2">
    <name type="scientific">marine sediment metagenome</name>
    <dbReference type="NCBI Taxonomy" id="412755"/>
    <lineage>
        <taxon>unclassified sequences</taxon>
        <taxon>metagenomes</taxon>
        <taxon>ecological metagenomes</taxon>
    </lineage>
</organism>
<evidence type="ECO:0000313" key="2">
    <source>
        <dbReference type="EMBL" id="GAG78930.1"/>
    </source>
</evidence>
<gene>
    <name evidence="2" type="ORF">S01H4_31253</name>
</gene>
<protein>
    <recommendedName>
        <fullName evidence="1">4Fe-4S ferredoxin-type domain-containing protein</fullName>
    </recommendedName>
</protein>
<accession>X1A9A2</accession>
<dbReference type="PROSITE" id="PS51379">
    <property type="entry name" value="4FE4S_FER_2"/>
    <property type="match status" value="1"/>
</dbReference>
<evidence type="ECO:0000259" key="1">
    <source>
        <dbReference type="PROSITE" id="PS51379"/>
    </source>
</evidence>